<dbReference type="Proteomes" id="UP000314294">
    <property type="component" value="Unassembled WGS sequence"/>
</dbReference>
<name>A0A4Z2H1L0_9TELE</name>
<sequence length="281" mass="31948">MTNKDLNLVVVTSQLAVTVVDHGGGAVYGALSYSLLRGVQELVLAAPAVTDPEARIRPEAADCVHVASLQLVDVHCVDVLQPLGVDLEDGERDGLKVKEHLRPHNPSDRDDDEAMLVFSSSDRQHTHLRWHQCQQPDMPTRNNLPLEKVHRAYRGMFSLCGPLETLRNRNALWATTRQESGRQPRQRRKSDTALPITRWARHRCRFSTVTGGRKKKREEEETLSSACRLLWETADDQLLIWQRDSVLEMGVARPAKCLLLSPTRLREEDFRSSELRKLTIR</sequence>
<keyword evidence="2" id="KW-1185">Reference proteome</keyword>
<organism evidence="1 2">
    <name type="scientific">Liparis tanakae</name>
    <name type="common">Tanaka's snailfish</name>
    <dbReference type="NCBI Taxonomy" id="230148"/>
    <lineage>
        <taxon>Eukaryota</taxon>
        <taxon>Metazoa</taxon>
        <taxon>Chordata</taxon>
        <taxon>Craniata</taxon>
        <taxon>Vertebrata</taxon>
        <taxon>Euteleostomi</taxon>
        <taxon>Actinopterygii</taxon>
        <taxon>Neopterygii</taxon>
        <taxon>Teleostei</taxon>
        <taxon>Neoteleostei</taxon>
        <taxon>Acanthomorphata</taxon>
        <taxon>Eupercaria</taxon>
        <taxon>Perciformes</taxon>
        <taxon>Cottioidei</taxon>
        <taxon>Cottales</taxon>
        <taxon>Liparidae</taxon>
        <taxon>Liparis</taxon>
    </lineage>
</organism>
<evidence type="ECO:0000313" key="2">
    <source>
        <dbReference type="Proteomes" id="UP000314294"/>
    </source>
</evidence>
<gene>
    <name evidence="1" type="ORF">EYF80_030142</name>
</gene>
<proteinExistence type="predicted"/>
<dbReference type="EMBL" id="SRLO01000351">
    <property type="protein sequence ID" value="TNN59656.1"/>
    <property type="molecule type" value="Genomic_DNA"/>
</dbReference>
<evidence type="ECO:0000313" key="1">
    <source>
        <dbReference type="EMBL" id="TNN59656.1"/>
    </source>
</evidence>
<accession>A0A4Z2H1L0</accession>
<reference evidence="1 2" key="1">
    <citation type="submission" date="2019-03" db="EMBL/GenBank/DDBJ databases">
        <title>First draft genome of Liparis tanakae, snailfish: a comprehensive survey of snailfish specific genes.</title>
        <authorList>
            <person name="Kim W."/>
            <person name="Song I."/>
            <person name="Jeong J.-H."/>
            <person name="Kim D."/>
            <person name="Kim S."/>
            <person name="Ryu S."/>
            <person name="Song J.Y."/>
            <person name="Lee S.K."/>
        </authorList>
    </citation>
    <scope>NUCLEOTIDE SEQUENCE [LARGE SCALE GENOMIC DNA]</scope>
    <source>
        <tissue evidence="1">Muscle</tissue>
    </source>
</reference>
<comment type="caution">
    <text evidence="1">The sequence shown here is derived from an EMBL/GenBank/DDBJ whole genome shotgun (WGS) entry which is preliminary data.</text>
</comment>
<dbReference type="AlphaFoldDB" id="A0A4Z2H1L0"/>
<protein>
    <submittedName>
        <fullName evidence="1">Uncharacterized protein</fullName>
    </submittedName>
</protein>